<dbReference type="FunFam" id="1.25.40.470:FF:000001">
    <property type="entry name" value="Coatomer subunit beta"/>
    <property type="match status" value="1"/>
</dbReference>
<keyword evidence="10" id="KW-0333">Golgi apparatus</keyword>
<dbReference type="SUPFAM" id="SSF101898">
    <property type="entry name" value="NHL repeat"/>
    <property type="match status" value="1"/>
</dbReference>
<evidence type="ECO:0000256" key="16">
    <source>
        <dbReference type="SAM" id="Phobius"/>
    </source>
</evidence>
<comment type="caution">
    <text evidence="19">The sequence shown here is derived from an EMBL/GenBank/DDBJ whole genome shotgun (WGS) entry which is preliminary data.</text>
</comment>
<dbReference type="GO" id="GO:0000139">
    <property type="term" value="C:Golgi membrane"/>
    <property type="evidence" value="ECO:0007669"/>
    <property type="project" value="UniProtKB-SubCell"/>
</dbReference>
<dbReference type="GO" id="GO:0006886">
    <property type="term" value="P:intracellular protein transport"/>
    <property type="evidence" value="ECO:0007669"/>
    <property type="project" value="InterPro"/>
</dbReference>
<accession>A0A812CXJ6</accession>
<feature type="transmembrane region" description="Helical" evidence="16">
    <location>
        <begin position="1259"/>
        <end position="1283"/>
    </location>
</feature>
<dbReference type="PROSITE" id="PS50082">
    <property type="entry name" value="WD_REPEATS_2"/>
    <property type="match status" value="5"/>
</dbReference>
<evidence type="ECO:0000256" key="15">
    <source>
        <dbReference type="SAM" id="MobiDB-lite"/>
    </source>
</evidence>
<feature type="compositionally biased region" description="Basic and acidic residues" evidence="15">
    <location>
        <begin position="973"/>
        <end position="984"/>
    </location>
</feature>
<dbReference type="GO" id="GO:0030126">
    <property type="term" value="C:COPI vesicle coat"/>
    <property type="evidence" value="ECO:0007669"/>
    <property type="project" value="TreeGrafter"/>
</dbReference>
<evidence type="ECO:0000256" key="10">
    <source>
        <dbReference type="ARBA" id="ARBA00023034"/>
    </source>
</evidence>
<dbReference type="Pfam" id="PF00400">
    <property type="entry name" value="WD40"/>
    <property type="match status" value="6"/>
</dbReference>
<gene>
    <name evidence="19" type="ORF">SPHA_45614</name>
</gene>
<dbReference type="Pfam" id="PF04053">
    <property type="entry name" value="B-prop_COPA_B_2nd"/>
    <property type="match status" value="1"/>
</dbReference>
<evidence type="ECO:0000256" key="11">
    <source>
        <dbReference type="ARBA" id="ARBA00023136"/>
    </source>
</evidence>
<keyword evidence="12" id="KW-0968">Cytoplasmic vesicle</keyword>
<dbReference type="InterPro" id="IPR019775">
    <property type="entry name" value="WD40_repeat_CS"/>
</dbReference>
<reference evidence="19" key="1">
    <citation type="submission" date="2021-01" db="EMBL/GenBank/DDBJ databases">
        <authorList>
            <person name="Li R."/>
            <person name="Bekaert M."/>
        </authorList>
    </citation>
    <scope>NUCLEOTIDE SEQUENCE</scope>
    <source>
        <strain evidence="19">Farmed</strain>
    </source>
</reference>
<keyword evidence="9" id="KW-0653">Protein transport</keyword>
<dbReference type="GO" id="GO:0005198">
    <property type="term" value="F:structural molecule activity"/>
    <property type="evidence" value="ECO:0007669"/>
    <property type="project" value="InterPro"/>
</dbReference>
<dbReference type="InterPro" id="IPR015943">
    <property type="entry name" value="WD40/YVTN_repeat-like_dom_sf"/>
</dbReference>
<proteinExistence type="inferred from homology"/>
<dbReference type="CDD" id="cd00200">
    <property type="entry name" value="WD40"/>
    <property type="match status" value="1"/>
</dbReference>
<keyword evidence="20" id="KW-1185">Reference proteome</keyword>
<dbReference type="EMBL" id="CAHIKZ030002357">
    <property type="protein sequence ID" value="CAE1285761.1"/>
    <property type="molecule type" value="Genomic_DNA"/>
</dbReference>
<keyword evidence="8" id="KW-0931">ER-Golgi transport</keyword>
<dbReference type="InterPro" id="IPR050844">
    <property type="entry name" value="Coatomer_complex_subunit"/>
</dbReference>
<feature type="domain" description="COPA/B second beta-propeller" evidence="17">
    <location>
        <begin position="319"/>
        <end position="577"/>
    </location>
</feature>
<evidence type="ECO:0000313" key="20">
    <source>
        <dbReference type="Proteomes" id="UP000597762"/>
    </source>
</evidence>
<evidence type="ECO:0000256" key="3">
    <source>
        <dbReference type="ARBA" id="ARBA00010844"/>
    </source>
</evidence>
<evidence type="ECO:0000259" key="17">
    <source>
        <dbReference type="Pfam" id="PF04053"/>
    </source>
</evidence>
<evidence type="ECO:0000259" key="18">
    <source>
        <dbReference type="Pfam" id="PF23953"/>
    </source>
</evidence>
<keyword evidence="4" id="KW-0813">Transport</keyword>
<evidence type="ECO:0000256" key="5">
    <source>
        <dbReference type="ARBA" id="ARBA00022490"/>
    </source>
</evidence>
<evidence type="ECO:0000256" key="8">
    <source>
        <dbReference type="ARBA" id="ARBA00022892"/>
    </source>
</evidence>
<feature type="transmembrane region" description="Helical" evidence="16">
    <location>
        <begin position="1364"/>
        <end position="1381"/>
    </location>
</feature>
<evidence type="ECO:0000256" key="9">
    <source>
        <dbReference type="ARBA" id="ARBA00022927"/>
    </source>
</evidence>
<feature type="region of interest" description="Disordered" evidence="15">
    <location>
        <begin position="866"/>
        <end position="986"/>
    </location>
</feature>
<feature type="repeat" description="WD" evidence="14">
    <location>
        <begin position="181"/>
        <end position="224"/>
    </location>
</feature>
<feature type="repeat" description="WD" evidence="14">
    <location>
        <begin position="11"/>
        <end position="52"/>
    </location>
</feature>
<evidence type="ECO:0000256" key="12">
    <source>
        <dbReference type="ARBA" id="ARBA00023329"/>
    </source>
</evidence>
<feature type="domain" description="COPA/B TPR" evidence="18">
    <location>
        <begin position="594"/>
        <end position="771"/>
    </location>
</feature>
<dbReference type="GO" id="GO:0006890">
    <property type="term" value="P:retrograde vesicle-mediated transport, Golgi to endoplasmic reticulum"/>
    <property type="evidence" value="ECO:0007669"/>
    <property type="project" value="TreeGrafter"/>
</dbReference>
<keyword evidence="7" id="KW-0677">Repeat</keyword>
<dbReference type="PRINTS" id="PR00320">
    <property type="entry name" value="GPROTEINBRPT"/>
</dbReference>
<feature type="transmembrane region" description="Helical" evidence="16">
    <location>
        <begin position="1421"/>
        <end position="1442"/>
    </location>
</feature>
<dbReference type="InterPro" id="IPR006692">
    <property type="entry name" value="Beta-prop_COPA/B_2nd"/>
</dbReference>
<evidence type="ECO:0000256" key="14">
    <source>
        <dbReference type="PROSITE-ProRule" id="PRU00221"/>
    </source>
</evidence>
<dbReference type="InterPro" id="IPR036322">
    <property type="entry name" value="WD40_repeat_dom_sf"/>
</dbReference>
<name>A0A812CXJ6_ACAPH</name>
<dbReference type="PANTHER" id="PTHR19876">
    <property type="entry name" value="COATOMER"/>
    <property type="match status" value="1"/>
</dbReference>
<feature type="transmembrane region" description="Helical" evidence="16">
    <location>
        <begin position="1388"/>
        <end position="1409"/>
    </location>
</feature>
<keyword evidence="6 14" id="KW-0853">WD repeat</keyword>
<dbReference type="Proteomes" id="UP000597762">
    <property type="component" value="Unassembled WGS sequence"/>
</dbReference>
<evidence type="ECO:0000256" key="4">
    <source>
        <dbReference type="ARBA" id="ARBA00022448"/>
    </source>
</evidence>
<organism evidence="19 20">
    <name type="scientific">Acanthosepion pharaonis</name>
    <name type="common">Pharaoh cuttlefish</name>
    <name type="synonym">Sepia pharaonis</name>
    <dbReference type="NCBI Taxonomy" id="158019"/>
    <lineage>
        <taxon>Eukaryota</taxon>
        <taxon>Metazoa</taxon>
        <taxon>Spiralia</taxon>
        <taxon>Lophotrochozoa</taxon>
        <taxon>Mollusca</taxon>
        <taxon>Cephalopoda</taxon>
        <taxon>Coleoidea</taxon>
        <taxon>Decapodiformes</taxon>
        <taxon>Sepiida</taxon>
        <taxon>Sepiina</taxon>
        <taxon>Sepiidae</taxon>
        <taxon>Acanthosepion</taxon>
    </lineage>
</organism>
<keyword evidence="16" id="KW-0812">Transmembrane</keyword>
<dbReference type="FunFam" id="2.130.10.10:FF:000008">
    <property type="entry name" value="Coatomer subunit beta"/>
    <property type="match status" value="1"/>
</dbReference>
<protein>
    <recommendedName>
        <fullName evidence="13">Beta'-coat protein</fullName>
    </recommendedName>
</protein>
<dbReference type="SUPFAM" id="SSF50978">
    <property type="entry name" value="WD40 repeat-like"/>
    <property type="match status" value="1"/>
</dbReference>
<dbReference type="Pfam" id="PF23953">
    <property type="entry name" value="TPR_COPA_B"/>
    <property type="match status" value="1"/>
</dbReference>
<evidence type="ECO:0000256" key="7">
    <source>
        <dbReference type="ARBA" id="ARBA00022737"/>
    </source>
</evidence>
<keyword evidence="5" id="KW-0963">Cytoplasm</keyword>
<evidence type="ECO:0000256" key="13">
    <source>
        <dbReference type="ARBA" id="ARBA00032920"/>
    </source>
</evidence>
<comment type="subcellular location">
    <subcellularLocation>
        <location evidence="2">Cytoplasmic vesicle</location>
        <location evidence="2">COPI-coated vesicle membrane</location>
        <topology evidence="2">Peripheral membrane protein</topology>
        <orientation evidence="2">Cytoplasmic side</orientation>
    </subcellularLocation>
    <subcellularLocation>
        <location evidence="1">Golgi apparatus membrane</location>
        <topology evidence="1">Peripheral membrane protein</topology>
        <orientation evidence="1">Cytoplasmic side</orientation>
    </subcellularLocation>
</comment>
<dbReference type="SMART" id="SM00320">
    <property type="entry name" value="WD40"/>
    <property type="match status" value="6"/>
</dbReference>
<evidence type="ECO:0000256" key="6">
    <source>
        <dbReference type="ARBA" id="ARBA00022574"/>
    </source>
</evidence>
<dbReference type="GO" id="GO:0006888">
    <property type="term" value="P:endoplasmic reticulum to Golgi vesicle-mediated transport"/>
    <property type="evidence" value="ECO:0007669"/>
    <property type="project" value="TreeGrafter"/>
</dbReference>
<sequence>MPLRLDIKRKLSARSDRVKCVDLHPSEPWMLASLYNGNVHIWNLESQQLIKSFEVCDLPVRAARFVSRKNWIITGSDDMQIRVFNYNTLERVFQFEAHSDYVRSIAVHPTQPYILTSSDDMLIKLWDWEKKWACTQVFEGHTHYVMQIVINPKDNNTFASGSLDRTVKVWQLGSPTPNFTLEGHEKGVNCVDYYSGGDKPYLISGADDRLAKIWDYQNKTCVQTLEGHAQNLSAVAFHPELPIIMTGSEDGTVRIWHANTYRLESTLNYGLERVWTISCQKGSNNVALGYDEGSIIIKLGREEPAMSMDVNGKIIWAKHSEIQQANIKAIGDQEIRDGERLPLAVKDMGSCEVYPQTIQHNPNGRFVVVCGDGEYIIYTAMALRNKSFGSAQEFVWSNDSAVYAIRESNSLVKISKNFKEQKSFKPDFGAEGIYGGHLLGVRSVSGLAFYEWETTDLIRRIEITPKHIYWSDNGELVCISTEESFFILKYFADAFEKARETKEGVTEDGIEEAFEVVGEIEESVRTGLWVGDCFIYTNSVNRLNYYVGGEIVTIAHLDRVMYLLGYIPKDNRLYLGDKELNVVSYSLLLSVLEYQTVVMRRDFETADKVLPTIPREQRTRVAHFLEKQGFKSQALAVTCDPEHKFELALQLGDLRVAYQLAKEAEKWKLLAELAISKCEFGLAQECLHQAQDFGGLLLLATSAGNTEMVLRLGQTAEKTGQNNVAFLSYFSLGKLDECLEVLINTGRLPEAAFFARTYLPSQISRVVKLWREMLSKINKRAADSLADPTEYENLFPGLRDTFKTEQFLKPQYTQSLPASSYAKIPMNTERNPIEEMLKAESEGTFVYRQASEDGDEYEDATTTLKDEVLTESPQLPPISTIDTLPSEEPLAPSQPSLPVDPTPAVPQAAVQLQPVSPEPLQPTDPLVSTHPAEDKSTSLEAPQPEYSDADLLRGSSVEKLSKKESVVPDSIAEEEKKDSSKEVSAEPVLSKQAVSDLEKELELDLENLILDNVDTADLDLEAEDSSSKLVEMMDSLKSSVKMLDVPNSSGIMTRQDILASAGVAPLQTVAPPSSPVPEPSTDVIQPVEDLEWSPDEEENLKNDVWEVERSEIKKAEEAREEVTKNVDNVSKINLSAVAEDLVQETDDELVGTQPPSLSTTLSPCPLPPPLLRARLPPPPPSTPCAPLCAPPFSVPVAFLPLPLLRARHLSPHPSPPSPCPSPYPQSPCTWPSPPSPCPSPLAPSPLSVKIFFVFSNFNFFFYLNIFSPLFFPPLSLSFFLLLLSPPFFLPSSLSFFLILLSLFSSPSSLTSSSFCLILLSLFSHPPSLFPPLPLFPHPPLPLFPHSPLPLFPHPPLPLFPHPPLPLFLILLPLFLILPSLFPLPLFSLILLSLFFLILLSLFFLSPLPLRILVSSSLSLSHFLFLSLSLFIPLFCSLCLSLMKKKSLSFYAPDILWPRNVNWNSLFDIFSLYPSEFLSF</sequence>
<dbReference type="PANTHER" id="PTHR19876:SF2">
    <property type="entry name" value="COATOMER SUBUNIT BETA"/>
    <property type="match status" value="1"/>
</dbReference>
<dbReference type="PROSITE" id="PS50294">
    <property type="entry name" value="WD_REPEATS_REGION"/>
    <property type="match status" value="4"/>
</dbReference>
<feature type="repeat" description="WD" evidence="14">
    <location>
        <begin position="138"/>
        <end position="180"/>
    </location>
</feature>
<keyword evidence="16" id="KW-1133">Transmembrane helix</keyword>
<dbReference type="InterPro" id="IPR001680">
    <property type="entry name" value="WD40_rpt"/>
</dbReference>
<dbReference type="InterPro" id="IPR056176">
    <property type="entry name" value="TPR_COPA_B"/>
</dbReference>
<feature type="repeat" description="WD" evidence="14">
    <location>
        <begin position="225"/>
        <end position="266"/>
    </location>
</feature>
<dbReference type="Gene3D" id="2.130.10.10">
    <property type="entry name" value="YVTN repeat-like/Quinoprotein amine dehydrogenase"/>
    <property type="match status" value="1"/>
</dbReference>
<comment type="similarity">
    <text evidence="3">Belongs to the WD repeat COPB2 family.</text>
</comment>
<evidence type="ECO:0000256" key="2">
    <source>
        <dbReference type="ARBA" id="ARBA00004347"/>
    </source>
</evidence>
<dbReference type="OrthoDB" id="2150324at2759"/>
<evidence type="ECO:0000256" key="1">
    <source>
        <dbReference type="ARBA" id="ARBA00004255"/>
    </source>
</evidence>
<dbReference type="GO" id="GO:0006891">
    <property type="term" value="P:intra-Golgi vesicle-mediated transport"/>
    <property type="evidence" value="ECO:0007669"/>
    <property type="project" value="TreeGrafter"/>
</dbReference>
<evidence type="ECO:0000313" key="19">
    <source>
        <dbReference type="EMBL" id="CAE1285761.1"/>
    </source>
</evidence>
<feature type="repeat" description="WD" evidence="14">
    <location>
        <begin position="95"/>
        <end position="127"/>
    </location>
</feature>
<dbReference type="PROSITE" id="PS00678">
    <property type="entry name" value="WD_REPEATS_1"/>
    <property type="match status" value="1"/>
</dbReference>
<keyword evidence="11 16" id="KW-0472">Membrane</keyword>
<dbReference type="Gene3D" id="1.25.40.470">
    <property type="match status" value="1"/>
</dbReference>
<dbReference type="CDD" id="cd22947">
    <property type="entry name" value="Coatomer_WDAD_beta-like"/>
    <property type="match status" value="1"/>
</dbReference>
<dbReference type="InterPro" id="IPR020472">
    <property type="entry name" value="WD40_PAC1"/>
</dbReference>